<dbReference type="Proteomes" id="UP000249165">
    <property type="component" value="Unassembled WGS sequence"/>
</dbReference>
<accession>A0A327YU72</accession>
<evidence type="ECO:0000313" key="3">
    <source>
        <dbReference type="Proteomes" id="UP000249165"/>
    </source>
</evidence>
<name>A0A327YU72_9RHOB</name>
<protein>
    <submittedName>
        <fullName evidence="2">Lambda family phage portal protein</fullName>
    </submittedName>
</protein>
<reference evidence="2 3" key="1">
    <citation type="submission" date="2018-06" db="EMBL/GenBank/DDBJ databases">
        <title>Genomic Encyclopedia of Archaeal and Bacterial Type Strains, Phase II (KMG-II): from individual species to whole genera.</title>
        <authorList>
            <person name="Goeker M."/>
        </authorList>
    </citation>
    <scope>NUCLEOTIDE SEQUENCE [LARGE SCALE GENOMIC DNA]</scope>
    <source>
        <strain evidence="2 3">DSM 22011</strain>
    </source>
</reference>
<evidence type="ECO:0000313" key="2">
    <source>
        <dbReference type="EMBL" id="RAK24101.1"/>
    </source>
</evidence>
<feature type="region of interest" description="Disordered" evidence="1">
    <location>
        <begin position="493"/>
        <end position="518"/>
    </location>
</feature>
<dbReference type="InterPro" id="IPR006429">
    <property type="entry name" value="Phage_lambda_portal"/>
</dbReference>
<dbReference type="OrthoDB" id="9770450at2"/>
<dbReference type="AlphaFoldDB" id="A0A327YU72"/>
<dbReference type="GO" id="GO:0005198">
    <property type="term" value="F:structural molecule activity"/>
    <property type="evidence" value="ECO:0007669"/>
    <property type="project" value="InterPro"/>
</dbReference>
<keyword evidence="3" id="KW-1185">Reference proteome</keyword>
<gene>
    <name evidence="2" type="ORF">ATI53_1001208</name>
</gene>
<sequence length="518" mass="56617">MANILTHIAPAFTARRAEARLRVAQAELNMAAVAKQAELVQSYDAARVGGRMSGWARPHTSATTELQGALPFLRASARDLVRNSPHASRAVRVLSTHIAGTGVRPRAKPVSQDKEAREAVSRITRDQWERFVENVDTEGQIDFFGQQRLLMRAVVEGGEALRIWTPVAQDGRLFWRATIVEGDLLDHQKTEMLSDGGRIVQGIEFDAAGRRVAYHMHRWHPGERYLPGGFTFDLQRVPAAFVDHVFEVLRPGQVRGVSWMAPSATTLRDTEDLAEAEIVRKKLEACISMVVTNANDDGDPSGVPALAGAEDDSGAPLRSASGAPIERMQPGMVLQARPGWGVDFNAPPASEGLAEHMRERLHAIAAGIGTTYFQMTGDLSQANYSSMRGGELEFGRLVEIWQADLMITQSGRPAWRRVMDAARVNGDLRLPFSPVAQWTPPKRPWVDPQKDAAAAIMQINANLISPQEVIERTGQTPEELIEELRAWQEMLADAGISAGTAPEASPAPQSKGTDDAAD</sequence>
<proteinExistence type="predicted"/>
<dbReference type="EMBL" id="QLMG01000001">
    <property type="protein sequence ID" value="RAK24101.1"/>
    <property type="molecule type" value="Genomic_DNA"/>
</dbReference>
<dbReference type="Pfam" id="PF05136">
    <property type="entry name" value="Phage_portal_2"/>
    <property type="match status" value="1"/>
</dbReference>
<organism evidence="2 3">
    <name type="scientific">Salipiger aestuarii</name>
    <dbReference type="NCBI Taxonomy" id="568098"/>
    <lineage>
        <taxon>Bacteria</taxon>
        <taxon>Pseudomonadati</taxon>
        <taxon>Pseudomonadota</taxon>
        <taxon>Alphaproteobacteria</taxon>
        <taxon>Rhodobacterales</taxon>
        <taxon>Roseobacteraceae</taxon>
        <taxon>Salipiger</taxon>
    </lineage>
</organism>
<dbReference type="GO" id="GO:0019068">
    <property type="term" value="P:virion assembly"/>
    <property type="evidence" value="ECO:0007669"/>
    <property type="project" value="InterPro"/>
</dbReference>
<evidence type="ECO:0000256" key="1">
    <source>
        <dbReference type="SAM" id="MobiDB-lite"/>
    </source>
</evidence>
<dbReference type="NCBIfam" id="TIGR01539">
    <property type="entry name" value="portal_lambda"/>
    <property type="match status" value="1"/>
</dbReference>
<feature type="region of interest" description="Disordered" evidence="1">
    <location>
        <begin position="297"/>
        <end position="317"/>
    </location>
</feature>
<comment type="caution">
    <text evidence="2">The sequence shown here is derived from an EMBL/GenBank/DDBJ whole genome shotgun (WGS) entry which is preliminary data.</text>
</comment>